<comment type="caution">
    <text evidence="3">The sequence shown here is derived from an EMBL/GenBank/DDBJ whole genome shotgun (WGS) entry which is preliminary data.</text>
</comment>
<reference evidence="3 4" key="1">
    <citation type="journal article" date="2024" name="Nat. Commun.">
        <title>Phylogenomics reveals the evolutionary origins of lichenization in chlorophyte algae.</title>
        <authorList>
            <person name="Puginier C."/>
            <person name="Libourel C."/>
            <person name="Otte J."/>
            <person name="Skaloud P."/>
            <person name="Haon M."/>
            <person name="Grisel S."/>
            <person name="Petersen M."/>
            <person name="Berrin J.G."/>
            <person name="Delaux P.M."/>
            <person name="Dal Grande F."/>
            <person name="Keller J."/>
        </authorList>
    </citation>
    <scope>NUCLEOTIDE SEQUENCE [LARGE SCALE GENOMIC DNA]</scope>
    <source>
        <strain evidence="3 4">SAG 2043</strain>
    </source>
</reference>
<dbReference type="Pfam" id="PF00582">
    <property type="entry name" value="Usp"/>
    <property type="match status" value="1"/>
</dbReference>
<proteinExistence type="predicted"/>
<dbReference type="InterPro" id="IPR006015">
    <property type="entry name" value="Universal_stress_UspA"/>
</dbReference>
<dbReference type="Gene3D" id="3.40.50.12370">
    <property type="match status" value="1"/>
</dbReference>
<dbReference type="EMBL" id="JALJOR010000001">
    <property type="protein sequence ID" value="KAK9828965.1"/>
    <property type="molecule type" value="Genomic_DNA"/>
</dbReference>
<dbReference type="AlphaFoldDB" id="A0AAW1R613"/>
<organism evidence="3 4">
    <name type="scientific">[Myrmecia] bisecta</name>
    <dbReference type="NCBI Taxonomy" id="41462"/>
    <lineage>
        <taxon>Eukaryota</taxon>
        <taxon>Viridiplantae</taxon>
        <taxon>Chlorophyta</taxon>
        <taxon>core chlorophytes</taxon>
        <taxon>Trebouxiophyceae</taxon>
        <taxon>Trebouxiales</taxon>
        <taxon>Trebouxiaceae</taxon>
        <taxon>Myrmecia</taxon>
    </lineage>
</organism>
<feature type="region of interest" description="Disordered" evidence="1">
    <location>
        <begin position="74"/>
        <end position="117"/>
    </location>
</feature>
<dbReference type="CDD" id="cd00293">
    <property type="entry name" value="USP-like"/>
    <property type="match status" value="1"/>
</dbReference>
<feature type="domain" description="UspA" evidence="2">
    <location>
        <begin position="580"/>
        <end position="692"/>
    </location>
</feature>
<accession>A0AAW1R613</accession>
<dbReference type="PRINTS" id="PR01438">
    <property type="entry name" value="UNVRSLSTRESS"/>
</dbReference>
<evidence type="ECO:0000313" key="3">
    <source>
        <dbReference type="EMBL" id="KAK9828965.1"/>
    </source>
</evidence>
<evidence type="ECO:0000313" key="4">
    <source>
        <dbReference type="Proteomes" id="UP001489004"/>
    </source>
</evidence>
<evidence type="ECO:0000256" key="1">
    <source>
        <dbReference type="SAM" id="MobiDB-lite"/>
    </source>
</evidence>
<dbReference type="Proteomes" id="UP001489004">
    <property type="component" value="Unassembled WGS sequence"/>
</dbReference>
<gene>
    <name evidence="3" type="ORF">WJX72_003087</name>
</gene>
<keyword evidence="4" id="KW-1185">Reference proteome</keyword>
<dbReference type="InterPro" id="IPR006016">
    <property type="entry name" value="UspA"/>
</dbReference>
<sequence length="831" mass="92778">MGAESSKAWVDGASASNKTKELDKLGGRHRPPIRRGESMDRKLQWLKAQLEKQQDKIEDALHKDAGNARWEITQQEKKKERKLRLASGWQRDTRLRSPKKPRSTRTPKMWADPFSSAGPKRARLLPQWRMNIKRAKRKLYVAIKCHMRLSGDVNVSSSSGRPRLDDFGSSQFNGTSTLGEAAWAIEAIRADALRSRLDADGVEMEKVKRMMKMLVNRRNARWLDDLPLQAPYAFDAVRFPTLLGGEEYLFYQKEDIEDAVVRDLRSHGFFGFDRAKIFVVPQPRHPAYVYSTLSSCFVKDPASPGQLAGTGFSLMQLAWPREALCLGATTHAREFIKESVLDRLTSMGVSWMTSNRMSDLQRCTEAGALELDCLAYTMKLAHDRKASMSIEIQQINSLVVARQQNSLVFSAPEPAESSGRPSKGAPRFSMDVKFCDMSTARMAERLNQHASDAKELYVSAERYVCHLPSLRDLLANPKAFRPDLDLEEQHMHLRFQMSDLTCAAGSKCAALLSKLPLQSLKTPQDMEAAVPLLMQQDRELHFNKVPHVAKAVSAAVAQPAPPKSIARQATRFVVFATTDDASVLASSLAMSLAHPEDSIMLVASVATDASYQEAVRLLDKLSTQRHCSAPITTDVLVRGYAPLVDTLMTFADEKKADLIVMGSHKLSKTDGSIGSVALSCIKRTEKPLLVVKHDACNARLVGDHDKLRIMVAVDHTARPVCDWACSRLVDEARGDKLYLACQSKLGDQDTLTTRRTLDQFGELASSRRIEQPAKRPLTGRGMEVFKQATDSDAIHLIAFQIPDTKVLPPELLDNLRGLRSGMLIYKTNKLW</sequence>
<evidence type="ECO:0000259" key="2">
    <source>
        <dbReference type="Pfam" id="PF00582"/>
    </source>
</evidence>
<dbReference type="SUPFAM" id="SSF52402">
    <property type="entry name" value="Adenine nucleotide alpha hydrolases-like"/>
    <property type="match status" value="1"/>
</dbReference>
<protein>
    <recommendedName>
        <fullName evidence="2">UspA domain-containing protein</fullName>
    </recommendedName>
</protein>
<feature type="region of interest" description="Disordered" evidence="1">
    <location>
        <begin position="1"/>
        <end position="40"/>
    </location>
</feature>
<feature type="compositionally biased region" description="Basic residues" evidence="1">
    <location>
        <begin position="96"/>
        <end position="105"/>
    </location>
</feature>
<name>A0AAW1R613_9CHLO</name>